<comment type="caution">
    <text evidence="1">The sequence shown here is derived from an EMBL/GenBank/DDBJ whole genome shotgun (WGS) entry which is preliminary data.</text>
</comment>
<evidence type="ECO:0000313" key="2">
    <source>
        <dbReference type="Proteomes" id="UP001501581"/>
    </source>
</evidence>
<sequence length="90" mass="10174">MTAPLPDTTNRWRCAGCGNLTRFDVTRTRRTNEFWHFDLAGEPTVESTELLGETVETVTCRWCNRSDAIELISRNDAAISQDPSRAQQAD</sequence>
<dbReference type="EMBL" id="BAAALG010000003">
    <property type="protein sequence ID" value="GAA1095581.1"/>
    <property type="molecule type" value="Genomic_DNA"/>
</dbReference>
<proteinExistence type="predicted"/>
<protein>
    <submittedName>
        <fullName evidence="1">Uncharacterized protein</fullName>
    </submittedName>
</protein>
<reference evidence="1 2" key="1">
    <citation type="journal article" date="2019" name="Int. J. Syst. Evol. Microbiol.">
        <title>The Global Catalogue of Microorganisms (GCM) 10K type strain sequencing project: providing services to taxonomists for standard genome sequencing and annotation.</title>
        <authorList>
            <consortium name="The Broad Institute Genomics Platform"/>
            <consortium name="The Broad Institute Genome Sequencing Center for Infectious Disease"/>
            <person name="Wu L."/>
            <person name="Ma J."/>
        </authorList>
    </citation>
    <scope>NUCLEOTIDE SEQUENCE [LARGE SCALE GENOMIC DNA]</scope>
    <source>
        <strain evidence="1 2">JCM 13008</strain>
    </source>
</reference>
<gene>
    <name evidence="1" type="ORF">GCM10009668_09610</name>
</gene>
<accession>A0ABN1TNP9</accession>
<dbReference type="RefSeq" id="WP_343991897.1">
    <property type="nucleotide sequence ID" value="NZ_BAAALG010000003.1"/>
</dbReference>
<organism evidence="1 2">
    <name type="scientific">Nocardioides dubius</name>
    <dbReference type="NCBI Taxonomy" id="317019"/>
    <lineage>
        <taxon>Bacteria</taxon>
        <taxon>Bacillati</taxon>
        <taxon>Actinomycetota</taxon>
        <taxon>Actinomycetes</taxon>
        <taxon>Propionibacteriales</taxon>
        <taxon>Nocardioidaceae</taxon>
        <taxon>Nocardioides</taxon>
    </lineage>
</organism>
<keyword evidence="2" id="KW-1185">Reference proteome</keyword>
<dbReference type="Proteomes" id="UP001501581">
    <property type="component" value="Unassembled WGS sequence"/>
</dbReference>
<name>A0ABN1TNP9_9ACTN</name>
<evidence type="ECO:0000313" key="1">
    <source>
        <dbReference type="EMBL" id="GAA1095581.1"/>
    </source>
</evidence>